<evidence type="ECO:0000313" key="4">
    <source>
        <dbReference type="Proteomes" id="UP000215914"/>
    </source>
</evidence>
<evidence type="ECO:0000313" key="3">
    <source>
        <dbReference type="EMBL" id="OTG24177.1"/>
    </source>
</evidence>
<proteinExistence type="predicted"/>
<keyword evidence="4" id="KW-1185">Reference proteome</keyword>
<reference evidence="3" key="2">
    <citation type="submission" date="2017-02" db="EMBL/GenBank/DDBJ databases">
        <title>Sunflower complete genome.</title>
        <authorList>
            <person name="Langlade N."/>
            <person name="Munos S."/>
        </authorList>
    </citation>
    <scope>NUCLEOTIDE SEQUENCE [LARGE SCALE GENOMIC DNA]</scope>
    <source>
        <tissue evidence="3">Leaves</tissue>
    </source>
</reference>
<dbReference type="Gene3D" id="2.130.10.10">
    <property type="entry name" value="YVTN repeat-like/Quinoprotein amine dehydrogenase"/>
    <property type="match status" value="1"/>
</dbReference>
<dbReference type="EMBL" id="MNCJ02000320">
    <property type="protein sequence ID" value="KAF5804418.1"/>
    <property type="molecule type" value="Genomic_DNA"/>
</dbReference>
<evidence type="ECO:0000256" key="1">
    <source>
        <dbReference type="SAM" id="MobiDB-lite"/>
    </source>
</evidence>
<sequence length="176" mass="19122">MLSSLHQLVHFITRTSSFSSCEFKVSGTLLSALSEPNSDTIPIQQVDEMAEGRQHSENSNPPPSSKSTTASEIHNMFEKGHHGPVIEMACHASGGLLVTAGANAKILVCFFLDTMIHTCLLCGGRDQVVNLWNLQDYNCTSIPTNEAIDFVCVIGTTSSLLQVCKARKLVTSQHFI</sequence>
<gene>
    <name evidence="3" type="ORF">HannXRQ_Chr05g0133791</name>
    <name evidence="2" type="ORF">HanXRQr2_Chr05g0196771</name>
</gene>
<dbReference type="GO" id="GO:0000472">
    <property type="term" value="P:endonucleolytic cleavage to generate mature 5'-end of SSU-rRNA from (SSU-rRNA, 5.8S rRNA, LSU-rRNA)"/>
    <property type="evidence" value="ECO:0000318"/>
    <property type="project" value="GO_Central"/>
</dbReference>
<dbReference type="Gramene" id="mRNA:HanXRQr2_Chr05g0196771">
    <property type="protein sequence ID" value="mRNA:HanXRQr2_Chr05g0196771"/>
    <property type="gene ID" value="HanXRQr2_Chr05g0196771"/>
</dbReference>
<reference evidence="2 4" key="1">
    <citation type="journal article" date="2017" name="Nature">
        <title>The sunflower genome provides insights into oil metabolism, flowering and Asterid evolution.</title>
        <authorList>
            <person name="Badouin H."/>
            <person name="Gouzy J."/>
            <person name="Grassa C.J."/>
            <person name="Murat F."/>
            <person name="Staton S.E."/>
            <person name="Cottret L."/>
            <person name="Lelandais-Briere C."/>
            <person name="Owens G.L."/>
            <person name="Carrere S."/>
            <person name="Mayjonade B."/>
            <person name="Legrand L."/>
            <person name="Gill N."/>
            <person name="Kane N.C."/>
            <person name="Bowers J.E."/>
            <person name="Hubner S."/>
            <person name="Bellec A."/>
            <person name="Berard A."/>
            <person name="Berges H."/>
            <person name="Blanchet N."/>
            <person name="Boniface M.C."/>
            <person name="Brunel D."/>
            <person name="Catrice O."/>
            <person name="Chaidir N."/>
            <person name="Claudel C."/>
            <person name="Donnadieu C."/>
            <person name="Faraut T."/>
            <person name="Fievet G."/>
            <person name="Helmstetter N."/>
            <person name="King M."/>
            <person name="Knapp S.J."/>
            <person name="Lai Z."/>
            <person name="Le Paslier M.C."/>
            <person name="Lippi Y."/>
            <person name="Lorenzon L."/>
            <person name="Mandel J.R."/>
            <person name="Marage G."/>
            <person name="Marchand G."/>
            <person name="Marquand E."/>
            <person name="Bret-Mestries E."/>
            <person name="Morien E."/>
            <person name="Nambeesan S."/>
            <person name="Nguyen T."/>
            <person name="Pegot-Espagnet P."/>
            <person name="Pouilly N."/>
            <person name="Raftis F."/>
            <person name="Sallet E."/>
            <person name="Schiex T."/>
            <person name="Thomas J."/>
            <person name="Vandecasteele C."/>
            <person name="Vares D."/>
            <person name="Vear F."/>
            <person name="Vautrin S."/>
            <person name="Crespi M."/>
            <person name="Mangin B."/>
            <person name="Burke J.M."/>
            <person name="Salse J."/>
            <person name="Munos S."/>
            <person name="Vincourt P."/>
            <person name="Rieseberg L.H."/>
            <person name="Langlade N.B."/>
        </authorList>
    </citation>
    <scope>NUCLEOTIDE SEQUENCE [LARGE SCALE GENOMIC DNA]</scope>
    <source>
        <strain evidence="4">cv. SF193</strain>
        <tissue evidence="2">Leaves</tissue>
    </source>
</reference>
<accession>A0A251ULB7</accession>
<feature type="region of interest" description="Disordered" evidence="1">
    <location>
        <begin position="50"/>
        <end position="69"/>
    </location>
</feature>
<evidence type="ECO:0000313" key="2">
    <source>
        <dbReference type="EMBL" id="KAF5804418.1"/>
    </source>
</evidence>
<dbReference type="InterPro" id="IPR015943">
    <property type="entry name" value="WD40/YVTN_repeat-like_dom_sf"/>
</dbReference>
<protein>
    <submittedName>
        <fullName evidence="3">Putative WD40/YVTN repeat-like-containing domain-containing protein</fullName>
    </submittedName>
    <submittedName>
        <fullName evidence="2">Transcription factor WD40-like family</fullName>
    </submittedName>
</protein>
<reference evidence="2" key="3">
    <citation type="submission" date="2020-06" db="EMBL/GenBank/DDBJ databases">
        <title>Helianthus annuus Genome sequencing and assembly Release 2.</title>
        <authorList>
            <person name="Gouzy J."/>
            <person name="Langlade N."/>
            <person name="Munos S."/>
        </authorList>
    </citation>
    <scope>NUCLEOTIDE SEQUENCE</scope>
    <source>
        <tissue evidence="2">Leaves</tissue>
    </source>
</reference>
<dbReference type="EMBL" id="CM007894">
    <property type="protein sequence ID" value="OTG24177.1"/>
    <property type="molecule type" value="Genomic_DNA"/>
</dbReference>
<dbReference type="GO" id="GO:0000480">
    <property type="term" value="P:endonucleolytic cleavage in 5'-ETS of tricistronic rRNA transcript (SSU-rRNA, 5.8S rRNA, LSU-rRNA)"/>
    <property type="evidence" value="ECO:0000318"/>
    <property type="project" value="GO_Central"/>
</dbReference>
<dbReference type="AlphaFoldDB" id="A0A251ULB7"/>
<dbReference type="GO" id="GO:0005730">
    <property type="term" value="C:nucleolus"/>
    <property type="evidence" value="ECO:0000318"/>
    <property type="project" value="GO_Central"/>
</dbReference>
<name>A0A251ULB7_HELAN</name>
<dbReference type="InterPro" id="IPR036322">
    <property type="entry name" value="WD40_repeat_dom_sf"/>
</dbReference>
<organism evidence="3 4">
    <name type="scientific">Helianthus annuus</name>
    <name type="common">Common sunflower</name>
    <dbReference type="NCBI Taxonomy" id="4232"/>
    <lineage>
        <taxon>Eukaryota</taxon>
        <taxon>Viridiplantae</taxon>
        <taxon>Streptophyta</taxon>
        <taxon>Embryophyta</taxon>
        <taxon>Tracheophyta</taxon>
        <taxon>Spermatophyta</taxon>
        <taxon>Magnoliopsida</taxon>
        <taxon>eudicotyledons</taxon>
        <taxon>Gunneridae</taxon>
        <taxon>Pentapetalae</taxon>
        <taxon>asterids</taxon>
        <taxon>campanulids</taxon>
        <taxon>Asterales</taxon>
        <taxon>Asteraceae</taxon>
        <taxon>Asteroideae</taxon>
        <taxon>Heliantheae alliance</taxon>
        <taxon>Heliantheae</taxon>
        <taxon>Helianthus</taxon>
    </lineage>
</organism>
<dbReference type="Proteomes" id="UP000215914">
    <property type="component" value="Chromosome 5"/>
</dbReference>
<dbReference type="GO" id="GO:0030686">
    <property type="term" value="C:90S preribosome"/>
    <property type="evidence" value="ECO:0000318"/>
    <property type="project" value="GO_Central"/>
</dbReference>
<dbReference type="SUPFAM" id="SSF50978">
    <property type="entry name" value="WD40 repeat-like"/>
    <property type="match status" value="1"/>
</dbReference>
<dbReference type="GO" id="GO:0034511">
    <property type="term" value="F:U3 snoRNA binding"/>
    <property type="evidence" value="ECO:0000318"/>
    <property type="project" value="GO_Central"/>
</dbReference>
<dbReference type="STRING" id="4232.A0A251ULB7"/>
<dbReference type="InParanoid" id="A0A251ULB7"/>